<evidence type="ECO:0000313" key="9">
    <source>
        <dbReference type="EMBL" id="TCL42922.1"/>
    </source>
</evidence>
<dbReference type="GO" id="GO:0008409">
    <property type="term" value="F:5'-3' exonuclease activity"/>
    <property type="evidence" value="ECO:0007669"/>
    <property type="project" value="InterPro"/>
</dbReference>
<keyword evidence="10" id="KW-1185">Reference proteome</keyword>
<evidence type="ECO:0000256" key="1">
    <source>
        <dbReference type="ARBA" id="ARBA00005915"/>
    </source>
</evidence>
<name>A0A9X8UIK9_9FIRM</name>
<evidence type="ECO:0000259" key="8">
    <source>
        <dbReference type="Pfam" id="PF17768"/>
    </source>
</evidence>
<dbReference type="InterPro" id="IPR038763">
    <property type="entry name" value="DHH_sf"/>
</dbReference>
<comment type="similarity">
    <text evidence="1">Belongs to the RecJ family.</text>
</comment>
<reference evidence="9 10" key="1">
    <citation type="submission" date="2019-03" db="EMBL/GenBank/DDBJ databases">
        <title>Genomic Encyclopedia of Type Strains, Phase IV (KMG-IV): sequencing the most valuable type-strain genomes for metagenomic binning, comparative biology and taxonomic classification.</title>
        <authorList>
            <person name="Goeker M."/>
        </authorList>
    </citation>
    <scope>NUCLEOTIDE SEQUENCE [LARGE SCALE GENOMIC DNA]</scope>
    <source>
        <strain evidence="9 10">DSM 100433</strain>
    </source>
</reference>
<dbReference type="SUPFAM" id="SSF64182">
    <property type="entry name" value="DHH phosphoesterases"/>
    <property type="match status" value="1"/>
</dbReference>
<proteinExistence type="inferred from homology"/>
<dbReference type="NCBIfam" id="TIGR00644">
    <property type="entry name" value="recJ"/>
    <property type="match status" value="1"/>
</dbReference>
<dbReference type="InterPro" id="IPR001667">
    <property type="entry name" value="DDH_dom"/>
</dbReference>
<comment type="caution">
    <text evidence="9">The sequence shown here is derived from an EMBL/GenBank/DDBJ whole genome shotgun (WGS) entry which is preliminary data.</text>
</comment>
<dbReference type="GO" id="GO:0003676">
    <property type="term" value="F:nucleic acid binding"/>
    <property type="evidence" value="ECO:0007669"/>
    <property type="project" value="InterPro"/>
</dbReference>
<dbReference type="Gene3D" id="3.10.310.30">
    <property type="match status" value="1"/>
</dbReference>
<gene>
    <name evidence="9" type="ORF">EDD78_10723</name>
</gene>
<organism evidence="9 10">
    <name type="scientific">Harryflintia acetispora</name>
    <dbReference type="NCBI Taxonomy" id="1849041"/>
    <lineage>
        <taxon>Bacteria</taxon>
        <taxon>Bacillati</taxon>
        <taxon>Bacillota</taxon>
        <taxon>Clostridia</taxon>
        <taxon>Eubacteriales</taxon>
        <taxon>Oscillospiraceae</taxon>
        <taxon>Harryflintia</taxon>
    </lineage>
</organism>
<evidence type="ECO:0000256" key="4">
    <source>
        <dbReference type="ARBA" id="ARBA00022801"/>
    </source>
</evidence>
<dbReference type="Proteomes" id="UP000294682">
    <property type="component" value="Unassembled WGS sequence"/>
</dbReference>
<feature type="domain" description="DDH" evidence="6">
    <location>
        <begin position="78"/>
        <end position="226"/>
    </location>
</feature>
<dbReference type="PANTHER" id="PTHR30255:SF2">
    <property type="entry name" value="SINGLE-STRANDED-DNA-SPECIFIC EXONUCLEASE RECJ"/>
    <property type="match status" value="1"/>
</dbReference>
<keyword evidence="5 9" id="KW-0269">Exonuclease</keyword>
<dbReference type="Pfam" id="PF02272">
    <property type="entry name" value="DHHA1"/>
    <property type="match status" value="1"/>
</dbReference>
<dbReference type="RefSeq" id="WP_132084681.1">
    <property type="nucleotide sequence ID" value="NZ_SLUK01000007.1"/>
</dbReference>
<keyword evidence="3" id="KW-0540">Nuclease</keyword>
<evidence type="ECO:0000256" key="2">
    <source>
        <dbReference type="ARBA" id="ARBA00019841"/>
    </source>
</evidence>
<dbReference type="AlphaFoldDB" id="A0A9X8UIK9"/>
<protein>
    <recommendedName>
        <fullName evidence="2">Single-stranded-DNA-specific exonuclease RecJ</fullName>
    </recommendedName>
</protein>
<dbReference type="InterPro" id="IPR041122">
    <property type="entry name" value="RecJ_OB"/>
</dbReference>
<dbReference type="EMBL" id="SLUK01000007">
    <property type="protein sequence ID" value="TCL42922.1"/>
    <property type="molecule type" value="Genomic_DNA"/>
</dbReference>
<dbReference type="Pfam" id="PF17768">
    <property type="entry name" value="RecJ_OB"/>
    <property type="match status" value="1"/>
</dbReference>
<evidence type="ECO:0000256" key="3">
    <source>
        <dbReference type="ARBA" id="ARBA00022722"/>
    </source>
</evidence>
<dbReference type="GO" id="GO:0006281">
    <property type="term" value="P:DNA repair"/>
    <property type="evidence" value="ECO:0007669"/>
    <property type="project" value="InterPro"/>
</dbReference>
<dbReference type="PANTHER" id="PTHR30255">
    <property type="entry name" value="SINGLE-STRANDED-DNA-SPECIFIC EXONUCLEASE RECJ"/>
    <property type="match status" value="1"/>
</dbReference>
<dbReference type="Gene3D" id="3.90.1640.30">
    <property type="match status" value="1"/>
</dbReference>
<dbReference type="InterPro" id="IPR051673">
    <property type="entry name" value="SSDNA_exonuclease_RecJ"/>
</dbReference>
<evidence type="ECO:0000256" key="5">
    <source>
        <dbReference type="ARBA" id="ARBA00022839"/>
    </source>
</evidence>
<feature type="domain" description="RecJ OB" evidence="8">
    <location>
        <begin position="452"/>
        <end position="557"/>
    </location>
</feature>
<feature type="domain" description="DHHA1" evidence="7">
    <location>
        <begin position="346"/>
        <end position="438"/>
    </location>
</feature>
<dbReference type="InterPro" id="IPR004610">
    <property type="entry name" value="RecJ"/>
</dbReference>
<dbReference type="InterPro" id="IPR003156">
    <property type="entry name" value="DHHA1_dom"/>
</dbReference>
<dbReference type="Pfam" id="PF01368">
    <property type="entry name" value="DHH"/>
    <property type="match status" value="1"/>
</dbReference>
<evidence type="ECO:0000259" key="6">
    <source>
        <dbReference type="Pfam" id="PF01368"/>
    </source>
</evidence>
<sequence>MPLKRWIWPGETKQADELAAAGIQPLTARVLASRGIGSPNEARRFLSTEGELHDPFLMKGMEQAVALIEGALQEGKLIVIYGDYDCDGITSTVLLYRYLEEQGANVGYYIPDREDEGYGLNMEACETLHQNGAELVITVDNGISAAAEIDRLHELGIKVVVTDHHQPPEILPAADALIDPHCEDSGYPFRELCGVGVAFKLVCALEGDIEGVDTLARYADLAAIGTIADVVPLCGENRIIARAGLQKMEESENPGICALLAAAGLAEKALGAESVSFGLAPRLNAASRMGNCDDSVALMLCDDPQQAAVLAERVDAANRERKQLEGAIMADIARQVEEDPSLLRYRVLVLAGEGWHHGIVGIAASRMVERYGKPCLLIGTQGEEARGSARSVPGFSVIDAITRCKDCLIKFGGHPLAAGFSLKTSDVGRLRAALERAAAGMAPDMPIPQLPLDAALHPRELDIATIEQLSALEPFGAGNELPLFLLPGARIEEINAIGEGKHLKLRLRFGERSHYAVYFGMTVGRFPYRVGEAVDVAANLSVSEYLGQKRLSIKIRDLRPQGFDQEEYFADYCCCERLSRGEALTPEQARRITPVREELALVYRAVQKRSGLPADGDQFYLSCCRGRLGCGKTRVALDVLLEAGLIASRDGQLQILPAEGKKDLMSTKILSRLHSVLSGNAVGIQ</sequence>
<evidence type="ECO:0000313" key="10">
    <source>
        <dbReference type="Proteomes" id="UP000294682"/>
    </source>
</evidence>
<evidence type="ECO:0000259" key="7">
    <source>
        <dbReference type="Pfam" id="PF02272"/>
    </source>
</evidence>
<accession>A0A9X8UIK9</accession>
<dbReference type="GO" id="GO:0006310">
    <property type="term" value="P:DNA recombination"/>
    <property type="evidence" value="ECO:0007669"/>
    <property type="project" value="InterPro"/>
</dbReference>
<keyword evidence="4" id="KW-0378">Hydrolase</keyword>